<reference evidence="2 3" key="1">
    <citation type="journal article" date="2016" name="Mol. Biol. Evol.">
        <title>Comparative Genomics of Early-Diverging Mushroom-Forming Fungi Provides Insights into the Origins of Lignocellulose Decay Capabilities.</title>
        <authorList>
            <person name="Nagy L.G."/>
            <person name="Riley R."/>
            <person name="Tritt A."/>
            <person name="Adam C."/>
            <person name="Daum C."/>
            <person name="Floudas D."/>
            <person name="Sun H."/>
            <person name="Yadav J.S."/>
            <person name="Pangilinan J."/>
            <person name="Larsson K.H."/>
            <person name="Matsuura K."/>
            <person name="Barry K."/>
            <person name="Labutti K."/>
            <person name="Kuo R."/>
            <person name="Ohm R.A."/>
            <person name="Bhattacharya S.S."/>
            <person name="Shirouzu T."/>
            <person name="Yoshinaga Y."/>
            <person name="Martin F.M."/>
            <person name="Grigoriev I.V."/>
            <person name="Hibbett D.S."/>
        </authorList>
    </citation>
    <scope>NUCLEOTIDE SEQUENCE [LARGE SCALE GENOMIC DNA]</scope>
    <source>
        <strain evidence="2 3">HHB12029</strain>
    </source>
</reference>
<sequence>MLSDSDHHHVTGVRRPRPQDSPAKPSVGDTQTSSPQTTPVAKKPRFGASLFSPSRPKPPAASVSPQLPQPSTTPKAISLPEQQPAAPPPPPAPPRTVVYKPPPPPADAPTGPFGPIDEAHDRAWGKVLSYPTWTTQSCLRDMRRAAVLIGDVRHVLPTHTIHEDELKFIKTMHGAALFIAGFTRTILERTGRIAPTDPPARDEPVASPGQATATKSPSPPPAQLPAPPASMPAPSQPAPTPPSPTARAGQRQRQRQRNQRAAAPPSRTSPPAASQERANPPPSRPPRRSDSRARSTRLIIRFPGPLEKRQLHPATVRDALNNALHDRWVSAVDFSRGGHLVLRTRTPFTARQLAVHGDVIWTVLQKTFELSDEMRPLFEPDDQWTSIVVHRVPLPIWDDARAGELRANFFSEVCEWNGLDPRTLKKERFLCKEDDLATRVQGSSLTTPQRVSVMLTVSDTAAAQRLLRTGVLWQGSHCRASLYRARQS</sequence>
<feature type="compositionally biased region" description="Low complexity" evidence="1">
    <location>
        <begin position="259"/>
        <end position="274"/>
    </location>
</feature>
<feature type="compositionally biased region" description="Polar residues" evidence="1">
    <location>
        <begin position="28"/>
        <end position="39"/>
    </location>
</feature>
<dbReference type="Proteomes" id="UP000077266">
    <property type="component" value="Unassembled WGS sequence"/>
</dbReference>
<feature type="compositionally biased region" description="Polar residues" evidence="1">
    <location>
        <begin position="63"/>
        <end position="75"/>
    </location>
</feature>
<evidence type="ECO:0000256" key="1">
    <source>
        <dbReference type="SAM" id="MobiDB-lite"/>
    </source>
</evidence>
<protein>
    <submittedName>
        <fullName evidence="2">Uncharacterized protein</fullName>
    </submittedName>
</protein>
<dbReference type="EMBL" id="KV425889">
    <property type="protein sequence ID" value="KZW02233.1"/>
    <property type="molecule type" value="Genomic_DNA"/>
</dbReference>
<dbReference type="InParanoid" id="A0A165PIP4"/>
<feature type="region of interest" description="Disordered" evidence="1">
    <location>
        <begin position="1"/>
        <end position="118"/>
    </location>
</feature>
<name>A0A165PIP4_EXIGL</name>
<feature type="compositionally biased region" description="Pro residues" evidence="1">
    <location>
        <begin position="85"/>
        <end position="107"/>
    </location>
</feature>
<dbReference type="OrthoDB" id="3060724at2759"/>
<feature type="region of interest" description="Disordered" evidence="1">
    <location>
        <begin position="192"/>
        <end position="295"/>
    </location>
</feature>
<dbReference type="AlphaFoldDB" id="A0A165PIP4"/>
<organism evidence="2 3">
    <name type="scientific">Exidia glandulosa HHB12029</name>
    <dbReference type="NCBI Taxonomy" id="1314781"/>
    <lineage>
        <taxon>Eukaryota</taxon>
        <taxon>Fungi</taxon>
        <taxon>Dikarya</taxon>
        <taxon>Basidiomycota</taxon>
        <taxon>Agaricomycotina</taxon>
        <taxon>Agaricomycetes</taxon>
        <taxon>Auriculariales</taxon>
        <taxon>Exidiaceae</taxon>
        <taxon>Exidia</taxon>
    </lineage>
</organism>
<accession>A0A165PIP4</accession>
<keyword evidence="3" id="KW-1185">Reference proteome</keyword>
<evidence type="ECO:0000313" key="2">
    <source>
        <dbReference type="EMBL" id="KZW02233.1"/>
    </source>
</evidence>
<evidence type="ECO:0000313" key="3">
    <source>
        <dbReference type="Proteomes" id="UP000077266"/>
    </source>
</evidence>
<gene>
    <name evidence="2" type="ORF">EXIGLDRAFT_760073</name>
</gene>
<proteinExistence type="predicted"/>
<feature type="compositionally biased region" description="Pro residues" evidence="1">
    <location>
        <begin position="217"/>
        <end position="244"/>
    </location>
</feature>
<dbReference type="PRINTS" id="PR01217">
    <property type="entry name" value="PRICHEXTENSN"/>
</dbReference>